<dbReference type="CDD" id="cd00249">
    <property type="entry name" value="AGE"/>
    <property type="match status" value="1"/>
</dbReference>
<dbReference type="PANTHER" id="PTHR15108">
    <property type="entry name" value="N-ACYLGLUCOSAMINE-2-EPIMERASE"/>
    <property type="match status" value="1"/>
</dbReference>
<accession>A0A0E1X0U8</accession>
<keyword evidence="2 3" id="KW-0413">Isomerase</keyword>
<dbReference type="Proteomes" id="UP000004659">
    <property type="component" value="Unassembled WGS sequence"/>
</dbReference>
<dbReference type="GeneID" id="93017038"/>
<evidence type="ECO:0000313" key="3">
    <source>
        <dbReference type="EMBL" id="EEZ30700.1"/>
    </source>
</evidence>
<dbReference type="InterPro" id="IPR008928">
    <property type="entry name" value="6-hairpin_glycosidase_sf"/>
</dbReference>
<dbReference type="EMBL" id="EQ999546">
    <property type="protein sequence ID" value="EEZ30700.1"/>
    <property type="molecule type" value="Genomic_DNA"/>
</dbReference>
<gene>
    <name evidence="3" type="ORF">BALG_00819</name>
</gene>
<organism evidence="3">
    <name type="scientific">Brucella pinnipedialis M292/94/1</name>
    <dbReference type="NCBI Taxonomy" id="520462"/>
    <lineage>
        <taxon>Bacteria</taxon>
        <taxon>Pseudomonadati</taxon>
        <taxon>Pseudomonadota</taxon>
        <taxon>Alphaproteobacteria</taxon>
        <taxon>Hyphomicrobiales</taxon>
        <taxon>Brucellaceae</taxon>
        <taxon>Brucella/Ochrobactrum group</taxon>
        <taxon>Brucella</taxon>
    </lineage>
</organism>
<dbReference type="InterPro" id="IPR034116">
    <property type="entry name" value="AGE_dom"/>
</dbReference>
<protein>
    <submittedName>
        <fullName evidence="3">Phosphomannose isomerase</fullName>
    </submittedName>
</protein>
<dbReference type="InterPro" id="IPR010819">
    <property type="entry name" value="AGE/CE"/>
</dbReference>
<dbReference type="GO" id="GO:0005975">
    <property type="term" value="P:carbohydrate metabolic process"/>
    <property type="evidence" value="ECO:0007669"/>
    <property type="project" value="InterPro"/>
</dbReference>
<dbReference type="RefSeq" id="WP_002963690.1">
    <property type="nucleotide sequence ID" value="NZ_EQ999546.1"/>
</dbReference>
<dbReference type="Pfam" id="PF07221">
    <property type="entry name" value="GlcNAc_2-epim"/>
    <property type="match status" value="1"/>
</dbReference>
<dbReference type="InterPro" id="IPR012341">
    <property type="entry name" value="6hp_glycosidase-like_sf"/>
</dbReference>
<name>A0A0E1X0U8_9HYPH</name>
<reference evidence="3" key="1">
    <citation type="submission" date="2009-01" db="EMBL/GenBank/DDBJ databases">
        <title>The Genome Sequence of Brucella pinnipedialis M292/94/1.</title>
        <authorList>
            <consortium name="The Broad Institute Genome Sequencing Platform"/>
            <person name="Ward D."/>
            <person name="Young S.K."/>
            <person name="Kodira C.D."/>
            <person name="Zeng Q."/>
            <person name="Koehrsen M."/>
            <person name="Alvarado L."/>
            <person name="Berlin A."/>
            <person name="Borenstein D."/>
            <person name="Chen Z."/>
            <person name="Engels R."/>
            <person name="Freedman E."/>
            <person name="Gellesch M."/>
            <person name="Goldberg J."/>
            <person name="Griggs A."/>
            <person name="Gujja S."/>
            <person name="Heiman D."/>
            <person name="Hepburn T."/>
            <person name="Howarth C."/>
            <person name="Jen D."/>
            <person name="Larson L."/>
            <person name="Lewis B."/>
            <person name="Mehta T."/>
            <person name="Park D."/>
            <person name="Pearson M."/>
            <person name="Roberts A."/>
            <person name="Saif S."/>
            <person name="Shea T."/>
            <person name="Shenoy N."/>
            <person name="Sisk P."/>
            <person name="Stolte C."/>
            <person name="Sykes S."/>
            <person name="Walk T."/>
            <person name="White J."/>
            <person name="Yandava C."/>
            <person name="Whatmore A.M."/>
            <person name="Perrett L.L."/>
            <person name="O'Callaghan D."/>
            <person name="Nusbaum C."/>
            <person name="Galagan J."/>
            <person name="Birren B."/>
        </authorList>
    </citation>
    <scope>NUCLEOTIDE SEQUENCE [LARGE SCALE GENOMIC DNA]</scope>
    <source>
        <strain evidence="3">M292/94/1</strain>
    </source>
</reference>
<dbReference type="SUPFAM" id="SSF48208">
    <property type="entry name" value="Six-hairpin glycosidases"/>
    <property type="match status" value="1"/>
</dbReference>
<dbReference type="HOGENOM" id="CLU_046651_1_0_5"/>
<proteinExistence type="inferred from homology"/>
<dbReference type="GO" id="GO:0016853">
    <property type="term" value="F:isomerase activity"/>
    <property type="evidence" value="ECO:0007669"/>
    <property type="project" value="UniProtKB-KW"/>
</dbReference>
<evidence type="ECO:0000256" key="1">
    <source>
        <dbReference type="ARBA" id="ARBA00008558"/>
    </source>
</evidence>
<dbReference type="Gene3D" id="1.50.10.10">
    <property type="match status" value="1"/>
</dbReference>
<dbReference type="AlphaFoldDB" id="A0A0E1X0U8"/>
<evidence type="ECO:0000256" key="2">
    <source>
        <dbReference type="ARBA" id="ARBA00023235"/>
    </source>
</evidence>
<comment type="similarity">
    <text evidence="1">Belongs to the N-acylglucosamine 2-epimerase family.</text>
</comment>
<sequence>MNDVIRKLQVEVERLSSWLHNDALPLWLSAGVDAPNSGFFERIGQDGVATDADNRRSRVHPRQIYCFAKAGAMGWQGEWKQTVEAGIEYYDRVYRREDGFYGSLAGQSGKMIDHTFDLYNQAFSVFAAAQIAVSIPDRFDEMRQRALGLMNTLVADYHHPLGGFEEANPPKLPLCSNPHMHLFEAMLAWETVDPETQFWSTYADEIANLALTKFIDGKTGALREFFDHDWKPYPGDKGRVVEPGHQFEWSWLMGQWADRRQNGDGMMAAKRLFQIAVDRGVCEQRKVAIMSLYDDFSVHDSLARLWPQTEWIKSALLFASLSKDEERVYYLQSALRAIDALRPFLETPIKGLWYDKWPEGGTLIDEPAPASTFYHILCACYEAEKTISEL</sequence>